<dbReference type="InterPro" id="IPR001296">
    <property type="entry name" value="Glyco_trans_1"/>
</dbReference>
<dbReference type="AlphaFoldDB" id="W9V6K0"/>
<feature type="domain" description="Glycosyltransferase subfamily 4-like N-terminal" evidence="2">
    <location>
        <begin position="9"/>
        <end position="153"/>
    </location>
</feature>
<dbReference type="CDD" id="cd03794">
    <property type="entry name" value="GT4_WbuB-like"/>
    <property type="match status" value="1"/>
</dbReference>
<dbReference type="EMBL" id="AONC01000030">
    <property type="protein sequence ID" value="EXJ15009.1"/>
    <property type="molecule type" value="Genomic_DNA"/>
</dbReference>
<gene>
    <name evidence="3" type="ORF">D779_1878</name>
</gene>
<dbReference type="PANTHER" id="PTHR12526">
    <property type="entry name" value="GLYCOSYLTRANSFERASE"/>
    <property type="match status" value="1"/>
</dbReference>
<feature type="domain" description="Glycosyl transferase family 1" evidence="1">
    <location>
        <begin position="175"/>
        <end position="334"/>
    </location>
</feature>
<dbReference type="PATRIC" id="fig|1249627.3.peg.2198"/>
<dbReference type="PANTHER" id="PTHR12526:SF622">
    <property type="entry name" value="GLYCOSYLTRANSFERASE (GROUP I)"/>
    <property type="match status" value="1"/>
</dbReference>
<dbReference type="Pfam" id="PF13579">
    <property type="entry name" value="Glyco_trans_4_4"/>
    <property type="match status" value="1"/>
</dbReference>
<name>W9V6K0_9GAMM</name>
<accession>W9V6K0</accession>
<organism evidence="3 4">
    <name type="scientific">Imhoffiella purpurea</name>
    <dbReference type="NCBI Taxonomy" id="1249627"/>
    <lineage>
        <taxon>Bacteria</taxon>
        <taxon>Pseudomonadati</taxon>
        <taxon>Pseudomonadota</taxon>
        <taxon>Gammaproteobacteria</taxon>
        <taxon>Chromatiales</taxon>
        <taxon>Chromatiaceae</taxon>
        <taxon>Imhoffiella</taxon>
    </lineage>
</organism>
<protein>
    <submittedName>
        <fullName evidence="3">Glycosyl transferase, group 1</fullName>
    </submittedName>
</protein>
<keyword evidence="3" id="KW-0808">Transferase</keyword>
<dbReference type="Pfam" id="PF00534">
    <property type="entry name" value="Glycos_transf_1"/>
    <property type="match status" value="1"/>
</dbReference>
<dbReference type="Gene3D" id="3.40.50.2000">
    <property type="entry name" value="Glycogen Phosphorylase B"/>
    <property type="match status" value="2"/>
</dbReference>
<sequence>MVYDGYRNRLYQREEMEGIQVVRLWTYVTANEGFLKRTLNYMSYLVAVVLALPWLPKADIVISTSPQFFNGLAGYFTSRLKRCPWVLEIRDLWPDSILAVGAITNKRIIRLLEWLEAFAYRKADHIVPVTDAFRRYMIDRGVDEAKITVIKNGVDLSFYPGGAADAGLARELGVEGRFIAAYVGTHGMAHHLETVLEAAALVDRSDIVFLLVGDGAERARLRALRDEMGLANVIMLDQLPKSRMPALWSLTDASLVLLRRSDLFKTVIPSKIFESMAMEVPIILGVEGEAQSLIDAGEAGLCIAPENAAELARAVERLCDDEGLCRQLGRNGRQYVETHFDRSHLAKRYEDVLSSTCGTRSAGS</sequence>
<evidence type="ECO:0000259" key="1">
    <source>
        <dbReference type="Pfam" id="PF00534"/>
    </source>
</evidence>
<proteinExistence type="predicted"/>
<evidence type="ECO:0000313" key="3">
    <source>
        <dbReference type="EMBL" id="EXJ15009.1"/>
    </source>
</evidence>
<dbReference type="InterPro" id="IPR028098">
    <property type="entry name" value="Glyco_trans_4-like_N"/>
</dbReference>
<dbReference type="GO" id="GO:0016757">
    <property type="term" value="F:glycosyltransferase activity"/>
    <property type="evidence" value="ECO:0007669"/>
    <property type="project" value="InterPro"/>
</dbReference>
<evidence type="ECO:0000313" key="4">
    <source>
        <dbReference type="Proteomes" id="UP000019460"/>
    </source>
</evidence>
<reference evidence="3 4" key="1">
    <citation type="submission" date="2012-11" db="EMBL/GenBank/DDBJ databases">
        <title>Genome assembly of Thiorhodococcus sp. AK35.</title>
        <authorList>
            <person name="Nupur N."/>
            <person name="Khatri I."/>
            <person name="Subramanian S."/>
            <person name="Pinnaka A."/>
        </authorList>
    </citation>
    <scope>NUCLEOTIDE SEQUENCE [LARGE SCALE GENOMIC DNA]</scope>
    <source>
        <strain evidence="3 4">AK35</strain>
    </source>
</reference>
<dbReference type="SUPFAM" id="SSF53756">
    <property type="entry name" value="UDP-Glycosyltransferase/glycogen phosphorylase"/>
    <property type="match status" value="1"/>
</dbReference>
<dbReference type="GO" id="GO:1901135">
    <property type="term" value="P:carbohydrate derivative metabolic process"/>
    <property type="evidence" value="ECO:0007669"/>
    <property type="project" value="UniProtKB-ARBA"/>
</dbReference>
<evidence type="ECO:0000259" key="2">
    <source>
        <dbReference type="Pfam" id="PF13579"/>
    </source>
</evidence>
<dbReference type="Proteomes" id="UP000019460">
    <property type="component" value="Unassembled WGS sequence"/>
</dbReference>
<keyword evidence="4" id="KW-1185">Reference proteome</keyword>
<comment type="caution">
    <text evidence="3">The sequence shown here is derived from an EMBL/GenBank/DDBJ whole genome shotgun (WGS) entry which is preliminary data.</text>
</comment>
<dbReference type="eggNOG" id="COG0438">
    <property type="taxonomic scope" value="Bacteria"/>
</dbReference>
<dbReference type="STRING" id="1249627.D779_1878"/>